<organism evidence="1 2">
    <name type="scientific">Blautia hominis</name>
    <dbReference type="NCBI Taxonomy" id="2025493"/>
    <lineage>
        <taxon>Bacteria</taxon>
        <taxon>Bacillati</taxon>
        <taxon>Bacillota</taxon>
        <taxon>Clostridia</taxon>
        <taxon>Lachnospirales</taxon>
        <taxon>Lachnospiraceae</taxon>
        <taxon>Blautia</taxon>
    </lineage>
</organism>
<sequence length="483" mass="55355">MAITDFLRRVVGKMFPKQNLERKLNVQIATSGVMDNAISLWLQMYENKPPWMGGEADTRTMNLPAAIAEEFSRLILTEFEFKLEGSARADFLNDQFQNYLSNFDNIVEMWAALGGIAIKPYVSGSDPLTGKPDKIQLDFIQANRFYPTAFNSNKEITGAVFIDSKRVGDYLYTRLEHHNLEGDHYTVVNKAYRSERLNTMTTEDDQISVEHPFMQEVPLEAIEEWAGLEPVTEMDGIERPFFLYVKVPRANNIDPHSPLGASSYSRAVEVIQEADIQYSRILWEYEAKEAAIDASQDIFDIDKNAQPILPRGRERLFRTYDMEGKNNNAMIQPYSPDIRDSSMFKGLDELLRRVEFLCGLAYGTLSNPNQVDKTATEIKASKQRSYTTVSNMQKAWDNGLNSLIEIMNTLCDLYGITPTGEIQKLCSWGDGVLEDTEVEYQRRWSMVLAGKLKIEKFYAWYFGCTEEEAKEYIPEENTYPPEE</sequence>
<name>A0ABQ0B949_9FIRM</name>
<proteinExistence type="predicted"/>
<gene>
    <name evidence="1" type="ORF">K040078D81_21020</name>
</gene>
<evidence type="ECO:0000313" key="1">
    <source>
        <dbReference type="EMBL" id="GAA6407985.1"/>
    </source>
</evidence>
<dbReference type="RefSeq" id="WP_195659653.1">
    <property type="nucleotide sequence ID" value="NZ_BAABYW010000001.1"/>
</dbReference>
<comment type="caution">
    <text evidence="1">The sequence shown here is derived from an EMBL/GenBank/DDBJ whole genome shotgun (WGS) entry which is preliminary data.</text>
</comment>
<accession>A0ABQ0B949</accession>
<protein>
    <recommendedName>
        <fullName evidence="3">Phage capsid protein</fullName>
    </recommendedName>
</protein>
<dbReference type="EMBL" id="BAABYW010000001">
    <property type="protein sequence ID" value="GAA6407985.1"/>
    <property type="molecule type" value="Genomic_DNA"/>
</dbReference>
<evidence type="ECO:0008006" key="3">
    <source>
        <dbReference type="Google" id="ProtNLM"/>
    </source>
</evidence>
<reference evidence="1 2" key="1">
    <citation type="submission" date="2024-04" db="EMBL/GenBank/DDBJ databases">
        <title>Defined microbial consortia suppress multidrug-resistant proinflammatory Enterobacteriaceae via ecological control.</title>
        <authorList>
            <person name="Furuichi M."/>
            <person name="Kawaguchi T."/>
            <person name="Pust M."/>
            <person name="Yasuma K."/>
            <person name="Plichta D."/>
            <person name="Hasegawa N."/>
            <person name="Ohya T."/>
            <person name="Bhattarai S."/>
            <person name="Sasajima S."/>
            <person name="Aoto Y."/>
            <person name="Tuganbaev T."/>
            <person name="Yaginuma M."/>
            <person name="Ueda M."/>
            <person name="Okahashi N."/>
            <person name="Amafuji K."/>
            <person name="Kiridooshi Y."/>
            <person name="Sugita K."/>
            <person name="Strazar M."/>
            <person name="Skelly A."/>
            <person name="Suda W."/>
            <person name="Hattori M."/>
            <person name="Nakamoto N."/>
            <person name="Caballero S."/>
            <person name="Norman J."/>
            <person name="Olle B."/>
            <person name="Tanoue T."/>
            <person name="Arita M."/>
            <person name="Bucci V."/>
            <person name="Atarashi K."/>
            <person name="Xavier R."/>
            <person name="Honda K."/>
        </authorList>
    </citation>
    <scope>NUCLEOTIDE SEQUENCE [LARGE SCALE GENOMIC DNA]</scope>
    <source>
        <strain evidence="2">k04-0078-D8-1</strain>
    </source>
</reference>
<dbReference type="Proteomes" id="UP001600943">
    <property type="component" value="Unassembled WGS sequence"/>
</dbReference>
<keyword evidence="2" id="KW-1185">Reference proteome</keyword>
<evidence type="ECO:0000313" key="2">
    <source>
        <dbReference type="Proteomes" id="UP001600943"/>
    </source>
</evidence>